<comment type="similarity">
    <text evidence="2">Belongs to the INSIG family.</text>
</comment>
<evidence type="ECO:0000256" key="2">
    <source>
        <dbReference type="ARBA" id="ARBA00007475"/>
    </source>
</evidence>
<dbReference type="AlphaFoldDB" id="A0A0D1WYN0"/>
<feature type="region of interest" description="Disordered" evidence="7">
    <location>
        <begin position="202"/>
        <end position="228"/>
    </location>
</feature>
<name>A0A0D1WYN0_EXOME</name>
<dbReference type="VEuPathDB" id="FungiDB:PV10_02305"/>
<evidence type="ECO:0008006" key="11">
    <source>
        <dbReference type="Google" id="ProtNLM"/>
    </source>
</evidence>
<dbReference type="EMBL" id="KN847521">
    <property type="protein sequence ID" value="KIV94550.1"/>
    <property type="molecule type" value="Genomic_DNA"/>
</dbReference>
<feature type="transmembrane region" description="Helical" evidence="8">
    <location>
        <begin position="124"/>
        <end position="147"/>
    </location>
</feature>
<dbReference type="PANTHER" id="PTHR15301">
    <property type="entry name" value="INSULIN-INDUCED GENE 1"/>
    <property type="match status" value="1"/>
</dbReference>
<evidence type="ECO:0000256" key="7">
    <source>
        <dbReference type="SAM" id="MobiDB-lite"/>
    </source>
</evidence>
<accession>A0A0D1WYN0</accession>
<reference evidence="9 10" key="1">
    <citation type="submission" date="2015-01" db="EMBL/GenBank/DDBJ databases">
        <title>The Genome Sequence of Exophiala mesophila CBS40295.</title>
        <authorList>
            <consortium name="The Broad Institute Genomics Platform"/>
            <person name="Cuomo C."/>
            <person name="de Hoog S."/>
            <person name="Gorbushina A."/>
            <person name="Stielow B."/>
            <person name="Teixiera M."/>
            <person name="Abouelleil A."/>
            <person name="Chapman S.B."/>
            <person name="Priest M."/>
            <person name="Young S.K."/>
            <person name="Wortman J."/>
            <person name="Nusbaum C."/>
            <person name="Birren B."/>
        </authorList>
    </citation>
    <scope>NUCLEOTIDE SEQUENCE [LARGE SCALE GENOMIC DNA]</scope>
    <source>
        <strain evidence="9 10">CBS 40295</strain>
    </source>
</reference>
<feature type="transmembrane region" description="Helical" evidence="8">
    <location>
        <begin position="285"/>
        <end position="303"/>
    </location>
</feature>
<feature type="transmembrane region" description="Helical" evidence="8">
    <location>
        <begin position="260"/>
        <end position="279"/>
    </location>
</feature>
<sequence>MEMPLHRPIPRRTFDITPASTDSSLPPSPAPEVTNPELLGSQKDMTPSRTRSILNLTSSTLFGIYSPVGTDSKEESSTPWGTGAQTPSHRRSIDDYIPSNSPLGWDEPTQMTKPKVQRHGFRGYWLPLVVQTGLLFAFGVGYGSIVTHLHRTQRIKTIPLVDVERDSLYYQLSWGVFGILLGHALPAVDALWENSISPALSDEQVPSKSRSAKPKAANASGAESGSSFDSNTGPIWYSAVRSIGAFVGIAFAVRRLPWQSTLQVALTLALANPVLWYIIDRSLPGFAFSAVVSIVGTVVLLLVDPNFVPLPAIHQSAASEQIGVYTWLASILFCTSICFGAIGRRLQL</sequence>
<evidence type="ECO:0000313" key="10">
    <source>
        <dbReference type="Proteomes" id="UP000054302"/>
    </source>
</evidence>
<dbReference type="Proteomes" id="UP000054302">
    <property type="component" value="Unassembled WGS sequence"/>
</dbReference>
<feature type="compositionally biased region" description="Polar residues" evidence="7">
    <location>
        <begin position="77"/>
        <end position="87"/>
    </location>
</feature>
<feature type="region of interest" description="Disordered" evidence="7">
    <location>
        <begin position="67"/>
        <end position="93"/>
    </location>
</feature>
<keyword evidence="4" id="KW-0256">Endoplasmic reticulum</keyword>
<dbReference type="GO" id="GO:0016126">
    <property type="term" value="P:sterol biosynthetic process"/>
    <property type="evidence" value="ECO:0007669"/>
    <property type="project" value="TreeGrafter"/>
</dbReference>
<evidence type="ECO:0000256" key="1">
    <source>
        <dbReference type="ARBA" id="ARBA00004477"/>
    </source>
</evidence>
<dbReference type="GO" id="GO:0005789">
    <property type="term" value="C:endoplasmic reticulum membrane"/>
    <property type="evidence" value="ECO:0007669"/>
    <property type="project" value="UniProtKB-SubCell"/>
</dbReference>
<evidence type="ECO:0000256" key="8">
    <source>
        <dbReference type="SAM" id="Phobius"/>
    </source>
</evidence>
<comment type="subcellular location">
    <subcellularLocation>
        <location evidence="1">Endoplasmic reticulum membrane</location>
        <topology evidence="1">Multi-pass membrane protein</topology>
    </subcellularLocation>
</comment>
<dbReference type="STRING" id="212818.A0A0D1WYN0"/>
<dbReference type="OrthoDB" id="205546at2759"/>
<dbReference type="Pfam" id="PF07281">
    <property type="entry name" value="INSIG"/>
    <property type="match status" value="1"/>
</dbReference>
<dbReference type="PANTHER" id="PTHR15301:SF3">
    <property type="entry name" value="PROTEIN NSG1-RELATED"/>
    <property type="match status" value="1"/>
</dbReference>
<keyword evidence="10" id="KW-1185">Reference proteome</keyword>
<feature type="region of interest" description="Disordered" evidence="7">
    <location>
        <begin position="1"/>
        <end position="48"/>
    </location>
</feature>
<protein>
    <recommendedName>
        <fullName evidence="11">INSIG domain-containing protein</fullName>
    </recommendedName>
</protein>
<dbReference type="GeneID" id="27320150"/>
<evidence type="ECO:0000256" key="4">
    <source>
        <dbReference type="ARBA" id="ARBA00022824"/>
    </source>
</evidence>
<proteinExistence type="inferred from homology"/>
<dbReference type="HOGENOM" id="CLU_039316_0_0_1"/>
<dbReference type="RefSeq" id="XP_016226124.1">
    <property type="nucleotide sequence ID" value="XM_016366606.1"/>
</dbReference>
<evidence type="ECO:0000256" key="3">
    <source>
        <dbReference type="ARBA" id="ARBA00022692"/>
    </source>
</evidence>
<organism evidence="9 10">
    <name type="scientific">Exophiala mesophila</name>
    <name type="common">Black yeast-like fungus</name>
    <dbReference type="NCBI Taxonomy" id="212818"/>
    <lineage>
        <taxon>Eukaryota</taxon>
        <taxon>Fungi</taxon>
        <taxon>Dikarya</taxon>
        <taxon>Ascomycota</taxon>
        <taxon>Pezizomycotina</taxon>
        <taxon>Eurotiomycetes</taxon>
        <taxon>Chaetothyriomycetidae</taxon>
        <taxon>Chaetothyriales</taxon>
        <taxon>Herpotrichiellaceae</taxon>
        <taxon>Exophiala</taxon>
    </lineage>
</organism>
<dbReference type="InterPro" id="IPR025929">
    <property type="entry name" value="INSIG_fam"/>
</dbReference>
<evidence type="ECO:0000256" key="6">
    <source>
        <dbReference type="ARBA" id="ARBA00023136"/>
    </source>
</evidence>
<keyword evidence="5 8" id="KW-1133">Transmembrane helix</keyword>
<feature type="transmembrane region" description="Helical" evidence="8">
    <location>
        <begin position="324"/>
        <end position="342"/>
    </location>
</feature>
<evidence type="ECO:0000313" key="9">
    <source>
        <dbReference type="EMBL" id="KIV94550.1"/>
    </source>
</evidence>
<evidence type="ECO:0000256" key="5">
    <source>
        <dbReference type="ARBA" id="ARBA00022989"/>
    </source>
</evidence>
<keyword evidence="6 8" id="KW-0472">Membrane</keyword>
<feature type="transmembrane region" description="Helical" evidence="8">
    <location>
        <begin position="235"/>
        <end position="253"/>
    </location>
</feature>
<gene>
    <name evidence="9" type="ORF">PV10_02305</name>
</gene>
<keyword evidence="3 8" id="KW-0812">Transmembrane</keyword>
<feature type="compositionally biased region" description="Low complexity" evidence="7">
    <location>
        <begin position="216"/>
        <end position="227"/>
    </location>
</feature>
<dbReference type="OMA" id="YGVITVH"/>